<dbReference type="FunFam" id="3.40.50.300:FF:000134">
    <property type="entry name" value="Iron-enterobactin ABC transporter ATP-binding protein"/>
    <property type="match status" value="1"/>
</dbReference>
<dbReference type="HOGENOM" id="CLU_000604_0_0_2"/>
<dbReference type="EMBL" id="HF571520">
    <property type="protein sequence ID" value="CCQ34376.1"/>
    <property type="molecule type" value="Genomic_DNA"/>
</dbReference>
<evidence type="ECO:0000313" key="13">
    <source>
        <dbReference type="Proteomes" id="UP000015381"/>
    </source>
</evidence>
<feature type="domain" description="ABC transporter" evidence="11">
    <location>
        <begin position="17"/>
        <end position="253"/>
    </location>
</feature>
<evidence type="ECO:0000256" key="3">
    <source>
        <dbReference type="ARBA" id="ARBA00022840"/>
    </source>
</evidence>
<keyword evidence="13" id="KW-1185">Reference proteome</keyword>
<dbReference type="GO" id="GO:0005524">
    <property type="term" value="F:ATP binding"/>
    <property type="evidence" value="ECO:0007669"/>
    <property type="project" value="UniProtKB-KW"/>
</dbReference>
<protein>
    <recommendedName>
        <fullName evidence="9">Cobalamin import ATP-binding protein BtuD</fullName>
        <ecNumber evidence="8">7.6.2.8</ecNumber>
    </recommendedName>
    <alternativeName>
        <fullName evidence="10">Vitamin B12-transporting ATPase</fullName>
    </alternativeName>
</protein>
<evidence type="ECO:0000256" key="6">
    <source>
        <dbReference type="ARBA" id="ARBA00058960"/>
    </source>
</evidence>
<dbReference type="InterPro" id="IPR003439">
    <property type="entry name" value="ABC_transporter-like_ATP-bd"/>
</dbReference>
<dbReference type="AlphaFoldDB" id="F7PFG3"/>
<dbReference type="KEGG" id="hti:HTIA_2265"/>
<dbReference type="InterPro" id="IPR027417">
    <property type="entry name" value="P-loop_NTPase"/>
</dbReference>
<dbReference type="Pfam" id="PF00005">
    <property type="entry name" value="ABC_tran"/>
    <property type="match status" value="1"/>
</dbReference>
<evidence type="ECO:0000256" key="8">
    <source>
        <dbReference type="ARBA" id="ARBA00066387"/>
    </source>
</evidence>
<dbReference type="PANTHER" id="PTHR42794:SF1">
    <property type="entry name" value="HEMIN IMPORT ATP-BINDING PROTEIN HMUV"/>
    <property type="match status" value="1"/>
</dbReference>
<dbReference type="SMART" id="SM00382">
    <property type="entry name" value="AAA"/>
    <property type="match status" value="1"/>
</dbReference>
<evidence type="ECO:0000256" key="7">
    <source>
        <dbReference type="ARBA" id="ARBA00064420"/>
    </source>
</evidence>
<keyword evidence="2" id="KW-0547">Nucleotide-binding</keyword>
<evidence type="ECO:0000256" key="4">
    <source>
        <dbReference type="ARBA" id="ARBA00022967"/>
    </source>
</evidence>
<dbReference type="PROSITE" id="PS50893">
    <property type="entry name" value="ABC_TRANSPORTER_2"/>
    <property type="match status" value="1"/>
</dbReference>
<dbReference type="PANTHER" id="PTHR42794">
    <property type="entry name" value="HEMIN IMPORT ATP-BINDING PROTEIN HMUV"/>
    <property type="match status" value="1"/>
</dbReference>
<dbReference type="InterPro" id="IPR017871">
    <property type="entry name" value="ABC_transporter-like_CS"/>
</dbReference>
<dbReference type="PROSITE" id="PS00211">
    <property type="entry name" value="ABC_TRANSPORTER_1"/>
    <property type="match status" value="1"/>
</dbReference>
<dbReference type="CDD" id="cd03214">
    <property type="entry name" value="ABC_Iron-Siderophores_B12_Hemin"/>
    <property type="match status" value="1"/>
</dbReference>
<organism evidence="12 13">
    <name type="scientific">Halorhabdus tiamatea SARL4B</name>
    <dbReference type="NCBI Taxonomy" id="1033806"/>
    <lineage>
        <taxon>Archaea</taxon>
        <taxon>Methanobacteriati</taxon>
        <taxon>Methanobacteriota</taxon>
        <taxon>Stenosarchaea group</taxon>
        <taxon>Halobacteria</taxon>
        <taxon>Halobacteriales</taxon>
        <taxon>Haloarculaceae</taxon>
        <taxon>Halorhabdus</taxon>
    </lineage>
</organism>
<reference evidence="12 13" key="1">
    <citation type="journal article" date="2014" name="Environ. Microbiol.">
        <title>Halorhabdus tiamatea: proteogenomics and glycosidase activity measurements identify the first cultivated euryarchaeon from a deep-sea anoxic brine lake as potential polysaccharide degrader.</title>
        <authorList>
            <person name="Werner J."/>
            <person name="Ferrer M."/>
            <person name="Michel G."/>
            <person name="Mann A.J."/>
            <person name="Huang S."/>
            <person name="Juarez S."/>
            <person name="Ciordia S."/>
            <person name="Albar J.P."/>
            <person name="Alcaide M."/>
            <person name="La Cono V."/>
            <person name="Yakimov M.M."/>
            <person name="Antunes A."/>
            <person name="Taborda M."/>
            <person name="Da Costa M.S."/>
            <person name="Amann R.I."/>
            <person name="Gloeckner F.O."/>
            <person name="Golyshina O.V."/>
            <person name="Golyshin P.N."/>
            <person name="Teeling H."/>
        </authorList>
    </citation>
    <scope>NUCLEOTIDE SEQUENCE [LARGE SCALE GENOMIC DNA]</scope>
    <source>
        <strain evidence="13">SARL4B</strain>
    </source>
</reference>
<dbReference type="EC" id="7.6.2.8" evidence="8"/>
<dbReference type="GO" id="GO:0016887">
    <property type="term" value="F:ATP hydrolysis activity"/>
    <property type="evidence" value="ECO:0007669"/>
    <property type="project" value="InterPro"/>
</dbReference>
<dbReference type="Gene3D" id="3.40.50.300">
    <property type="entry name" value="P-loop containing nucleotide triphosphate hydrolases"/>
    <property type="match status" value="1"/>
</dbReference>
<evidence type="ECO:0000256" key="1">
    <source>
        <dbReference type="ARBA" id="ARBA00022448"/>
    </source>
</evidence>
<name>F7PFG3_9EURY</name>
<dbReference type="InterPro" id="IPR003593">
    <property type="entry name" value="AAA+_ATPase"/>
</dbReference>
<comment type="subunit">
    <text evidence="7">The complex is composed of two ATP-binding proteins (BtuD), two transmembrane proteins (BtuC) and a solute-binding protein (BtuF).</text>
</comment>
<dbReference type="SUPFAM" id="SSF52540">
    <property type="entry name" value="P-loop containing nucleoside triphosphate hydrolases"/>
    <property type="match status" value="1"/>
</dbReference>
<keyword evidence="4" id="KW-1278">Translocase</keyword>
<keyword evidence="1" id="KW-0813">Transport</keyword>
<sequence>MTGQRTHADRTDTEATIAVEDISVSFGDLDVLEDVSLSVASGEFLGLVGPNGAGKTTLARAINGVFEPAGGTVRLDGTPVADLGPRGVSRRVATVPQDTSVSFAFTVEDVVRMGRTPYRGRTDLTGDEADRKAVDRALERTEMVALRDRPITAVSGGERQRAFVARALAQDTPALVLDEPTASLDINHQVRVLELVADLVAGGKTAIAAIHDLDLAARYCDRLALLADGDVQAVGDPETVLTDEHLQPAFDTRTAVTPDAVTGTPSVTAIAEPRRDRDAQVHVLGNGATAARVITTLWQAGFEVTAGPLPSGDAALSVAEELGVEAIAVPPLSSPDEAALEAAREHCRSAAATVLADPVVGPDSTVLDLAESSARPILVETRPPTERNHAGPDARACYRDLESRALTASIHGLVPAIAEATSPQAVPADD</sequence>
<proteinExistence type="predicted"/>
<evidence type="ECO:0000256" key="2">
    <source>
        <dbReference type="ARBA" id="ARBA00022741"/>
    </source>
</evidence>
<accession>F7PFG3</accession>
<comment type="catalytic activity">
    <reaction evidence="5">
        <text>an R-cob(III)alamin(out) + ATP + H2O = an R-cob(III)alamin(in) + ADP + phosphate + H(+)</text>
        <dbReference type="Rhea" id="RHEA:17873"/>
        <dbReference type="ChEBI" id="CHEBI:15377"/>
        <dbReference type="ChEBI" id="CHEBI:15378"/>
        <dbReference type="ChEBI" id="CHEBI:30616"/>
        <dbReference type="ChEBI" id="CHEBI:43474"/>
        <dbReference type="ChEBI" id="CHEBI:140785"/>
        <dbReference type="ChEBI" id="CHEBI:456216"/>
        <dbReference type="EC" id="7.6.2.8"/>
    </reaction>
</comment>
<evidence type="ECO:0000256" key="10">
    <source>
        <dbReference type="ARBA" id="ARBA00077139"/>
    </source>
</evidence>
<evidence type="ECO:0000256" key="9">
    <source>
        <dbReference type="ARBA" id="ARBA00073649"/>
    </source>
</evidence>
<dbReference type="GeneID" id="23799188"/>
<dbReference type="GO" id="GO:0015420">
    <property type="term" value="F:ABC-type vitamin B12 transporter activity"/>
    <property type="evidence" value="ECO:0007669"/>
    <property type="project" value="UniProtKB-EC"/>
</dbReference>
<dbReference type="Proteomes" id="UP000015381">
    <property type="component" value="Chromosome I"/>
</dbReference>
<evidence type="ECO:0000256" key="5">
    <source>
        <dbReference type="ARBA" id="ARBA00050590"/>
    </source>
</evidence>
<dbReference type="RefSeq" id="WP_008523751.1">
    <property type="nucleotide sequence ID" value="NC_021921.1"/>
</dbReference>
<evidence type="ECO:0000313" key="12">
    <source>
        <dbReference type="EMBL" id="CCQ34376.1"/>
    </source>
</evidence>
<comment type="function">
    <text evidence="6">Required for corrinoid utilization. Probably part of the ABC transporter complex BtuCDF involved in cobalamin (vitamin B12) import. Probably responsible for energy coupling to the transport system.</text>
</comment>
<keyword evidence="3 12" id="KW-0067">ATP-binding</keyword>
<gene>
    <name evidence="12" type="primary">btuD</name>
    <name evidence="12" type="ORF">HTIA_2265</name>
</gene>
<evidence type="ECO:0000259" key="11">
    <source>
        <dbReference type="PROSITE" id="PS50893"/>
    </source>
</evidence>
<dbReference type="OrthoDB" id="24644at2157"/>
<dbReference type="PATRIC" id="fig|1033806.12.peg.2252"/>